<feature type="compositionally biased region" description="Polar residues" evidence="1">
    <location>
        <begin position="459"/>
        <end position="468"/>
    </location>
</feature>
<dbReference type="SUPFAM" id="SSF50978">
    <property type="entry name" value="WD40 repeat-like"/>
    <property type="match status" value="1"/>
</dbReference>
<feature type="compositionally biased region" description="Polar residues" evidence="1">
    <location>
        <begin position="544"/>
        <end position="553"/>
    </location>
</feature>
<accession>A0A284R7J9</accession>
<feature type="compositionally biased region" description="Acidic residues" evidence="1">
    <location>
        <begin position="96"/>
        <end position="109"/>
    </location>
</feature>
<reference evidence="3" key="1">
    <citation type="journal article" date="2017" name="Nat. Ecol. Evol.">
        <title>Genome expansion and lineage-specific genetic innovations in the forest pathogenic fungi Armillaria.</title>
        <authorList>
            <person name="Sipos G."/>
            <person name="Prasanna A.N."/>
            <person name="Walter M.C."/>
            <person name="O'Connor E."/>
            <person name="Balint B."/>
            <person name="Krizsan K."/>
            <person name="Kiss B."/>
            <person name="Hess J."/>
            <person name="Varga T."/>
            <person name="Slot J."/>
            <person name="Riley R."/>
            <person name="Boka B."/>
            <person name="Rigling D."/>
            <person name="Barry K."/>
            <person name="Lee J."/>
            <person name="Mihaltcheva S."/>
            <person name="LaButti K."/>
            <person name="Lipzen A."/>
            <person name="Waldron R."/>
            <person name="Moloney N.M."/>
            <person name="Sperisen C."/>
            <person name="Kredics L."/>
            <person name="Vagvoelgyi C."/>
            <person name="Patrignani A."/>
            <person name="Fitzpatrick D."/>
            <person name="Nagy I."/>
            <person name="Doyle S."/>
            <person name="Anderson J.B."/>
            <person name="Grigoriev I.V."/>
            <person name="Gueldener U."/>
            <person name="Muensterkoetter M."/>
            <person name="Nagy L.G."/>
        </authorList>
    </citation>
    <scope>NUCLEOTIDE SEQUENCE [LARGE SCALE GENOMIC DNA]</scope>
    <source>
        <strain evidence="3">C18/9</strain>
    </source>
</reference>
<dbReference type="InterPro" id="IPR036322">
    <property type="entry name" value="WD40_repeat_dom_sf"/>
</dbReference>
<gene>
    <name evidence="2" type="ORF">ARMOST_08050</name>
</gene>
<dbReference type="InterPro" id="IPR015943">
    <property type="entry name" value="WD40/YVTN_repeat-like_dom_sf"/>
</dbReference>
<dbReference type="OrthoDB" id="3236053at2759"/>
<feature type="compositionally biased region" description="Basic and acidic residues" evidence="1">
    <location>
        <begin position="668"/>
        <end position="685"/>
    </location>
</feature>
<feature type="compositionally biased region" description="Pro residues" evidence="1">
    <location>
        <begin position="599"/>
        <end position="619"/>
    </location>
</feature>
<evidence type="ECO:0000256" key="1">
    <source>
        <dbReference type="SAM" id="MobiDB-lite"/>
    </source>
</evidence>
<dbReference type="Gene3D" id="2.130.10.10">
    <property type="entry name" value="YVTN repeat-like/Quinoprotein amine dehydrogenase"/>
    <property type="match status" value="2"/>
</dbReference>
<feature type="compositionally biased region" description="Polar residues" evidence="1">
    <location>
        <begin position="738"/>
        <end position="749"/>
    </location>
</feature>
<feature type="region of interest" description="Disordered" evidence="1">
    <location>
        <begin position="344"/>
        <end position="388"/>
    </location>
</feature>
<dbReference type="SMART" id="SM00320">
    <property type="entry name" value="WD40"/>
    <property type="match status" value="4"/>
</dbReference>
<dbReference type="AlphaFoldDB" id="A0A284R7J9"/>
<feature type="compositionally biased region" description="Low complexity" evidence="1">
    <location>
        <begin position="422"/>
        <end position="435"/>
    </location>
</feature>
<proteinExistence type="predicted"/>
<sequence length="1129" mass="120705">MDDTTSIDGESSSLVTSITSILGIKSQTLRFRPHKSTQKPHVILRRVQVSSSEGCSVYFSLFAQKRIEVKPGKEILLAIASPDERFKDQAMVLEGDIEESESEHDEEDPGVCPRCHGRKEREESAPPLQVSMPPKMRRAWNRNLEDTVPAPDTGSATRVSVGVQAAPSFATASVQSQPQTSCASVQVQCSTAFACIQTSLPPSPVRVSSETQTSVVHATTEVQTKMQLSLSPVSRDTRERSLSPMELDSQCNSAPNSPIFSPTGVPAMIAVLDSSTNTPTSISSSLDVTDMEISPIESSASPLTPLPPYMMLPSPIKQEDSDSIDFVKPDTLLDFQLPESICDAEKSGRSDNTSVDLSKVPRTSSGVAVDGLARQKPRNSSIGVEEPKPLKRTISNPFVSAGFVSDFIGSERKRTPLNVHVSSTEPSTSREPTSECQTSPPCGAAAGVTTGETKEKGSQVPNDASFSKSRLPCKPIPTEPRAARRKPPTVPRSMLALSATNPTSENASAAGGSPPPDPKSLAYLAPGSASNPLGIRPCSGLPTPRQTPISSNPTKKRVVLGSDWPLTKATSINVGSASKSSLPPTNGSGLLGIEGYASPSPPSSPPPPPPPGNPPPNVSPPRHEIPVSQMKDDDTPQTHSMGSKWKRICVQSPAQPGGPAIPKAPAALDERTPRVSKVPAEKTPDGKSLVSRISPSVEKTVRKSTTPVETPTKTIRLIDEPASIAPMKRKASEDASPITPTKRNSSHTTPIPVQLPVHHPLPPKPAQSQGCGSVRGVKRERAPSPDLYDYERSKKPRHKFKWPTIKCLHSVALKGNSDIAIKMIAISPDGMYAAVTCNRTTRIWNAQMRAELAQLSHGAPVVSVVWIEGSSGIITLQEDGVVSKWIRTGSNQWHWTKIVNAGKDKGAEEGSMCLAYGRDRVAVSLPHSGVKIWIWNKGTWQFQRSILRQNVTAIKFVHDGTALLGGTRDGVLWHSEVPNGTLRVYSLMKDKIVDIDLNASGTCALVTQTGGVARLVDLQADRRGQVTAVYGNTETETRPSGDSGAAFVANGQGVLHGSSGGCVLVWDTKKGSLVYGLEHEEDDIIQAVAGFDGSSAKDGCIITGTKQGRLYWWSQPSQPESNKRTKTAA</sequence>
<feature type="compositionally biased region" description="Basic and acidic residues" evidence="1">
    <location>
        <begin position="621"/>
        <end position="636"/>
    </location>
</feature>
<feature type="region of interest" description="Disordered" evidence="1">
    <location>
        <begin position="417"/>
        <end position="709"/>
    </location>
</feature>
<dbReference type="InterPro" id="IPR001680">
    <property type="entry name" value="WD40_rpt"/>
</dbReference>
<feature type="compositionally biased region" description="Polar residues" evidence="1">
    <location>
        <begin position="568"/>
        <end position="588"/>
    </location>
</feature>
<evidence type="ECO:0000313" key="2">
    <source>
        <dbReference type="EMBL" id="SJL04680.1"/>
    </source>
</evidence>
<feature type="region of interest" description="Disordered" evidence="1">
    <location>
        <begin position="227"/>
        <end position="258"/>
    </location>
</feature>
<feature type="compositionally biased region" description="Basic and acidic residues" evidence="1">
    <location>
        <begin position="777"/>
        <end position="790"/>
    </location>
</feature>
<evidence type="ECO:0000313" key="3">
    <source>
        <dbReference type="Proteomes" id="UP000219338"/>
    </source>
</evidence>
<name>A0A284R7J9_ARMOS</name>
<feature type="region of interest" description="Disordered" evidence="1">
    <location>
        <begin position="727"/>
        <end position="790"/>
    </location>
</feature>
<keyword evidence="3" id="KW-1185">Reference proteome</keyword>
<feature type="region of interest" description="Disordered" evidence="1">
    <location>
        <begin position="96"/>
        <end position="133"/>
    </location>
</feature>
<dbReference type="STRING" id="47428.A0A284R7J9"/>
<dbReference type="EMBL" id="FUEG01000005">
    <property type="protein sequence ID" value="SJL04680.1"/>
    <property type="molecule type" value="Genomic_DNA"/>
</dbReference>
<organism evidence="2 3">
    <name type="scientific">Armillaria ostoyae</name>
    <name type="common">Armillaria root rot fungus</name>
    <dbReference type="NCBI Taxonomy" id="47428"/>
    <lineage>
        <taxon>Eukaryota</taxon>
        <taxon>Fungi</taxon>
        <taxon>Dikarya</taxon>
        <taxon>Basidiomycota</taxon>
        <taxon>Agaricomycotina</taxon>
        <taxon>Agaricomycetes</taxon>
        <taxon>Agaricomycetidae</taxon>
        <taxon>Agaricales</taxon>
        <taxon>Marasmiineae</taxon>
        <taxon>Physalacriaceae</taxon>
        <taxon>Armillaria</taxon>
    </lineage>
</organism>
<dbReference type="Proteomes" id="UP000219338">
    <property type="component" value="Unassembled WGS sequence"/>
</dbReference>
<feature type="compositionally biased region" description="Low complexity" evidence="1">
    <location>
        <begin position="653"/>
        <end position="667"/>
    </location>
</feature>
<feature type="compositionally biased region" description="Polar residues" evidence="1">
    <location>
        <begin position="249"/>
        <end position="258"/>
    </location>
</feature>
<dbReference type="OMA" id="CEIPNGT"/>
<protein>
    <submittedName>
        <fullName evidence="2">Uncharacterized protein</fullName>
    </submittedName>
</protein>
<feature type="compositionally biased region" description="Polar residues" evidence="1">
    <location>
        <begin position="350"/>
        <end position="366"/>
    </location>
</feature>